<keyword evidence="6 11" id="KW-0223">Dioxygenase</keyword>
<name>A0A6G0I264_LARCR</name>
<dbReference type="InterPro" id="IPR013819">
    <property type="entry name" value="LipOase_C"/>
</dbReference>
<feature type="binding site" evidence="10">
    <location>
        <position position="391"/>
    </location>
    <ligand>
        <name>Fe cation</name>
        <dbReference type="ChEBI" id="CHEBI:24875"/>
        <note>catalytic</note>
    </ligand>
</feature>
<dbReference type="Gene3D" id="1.20.245.10">
    <property type="entry name" value="Lipoxygenase-1, Domain 5"/>
    <property type="match status" value="1"/>
</dbReference>
<dbReference type="PROSITE" id="PS51393">
    <property type="entry name" value="LIPOXYGENASE_3"/>
    <property type="match status" value="1"/>
</dbReference>
<dbReference type="PANTHER" id="PTHR11771">
    <property type="entry name" value="LIPOXYGENASE"/>
    <property type="match status" value="1"/>
</dbReference>
<dbReference type="InterPro" id="IPR036226">
    <property type="entry name" value="LipOase_C_sf"/>
</dbReference>
<keyword evidence="4" id="KW-0963">Cytoplasm</keyword>
<feature type="binding site" evidence="10">
    <location>
        <position position="216"/>
    </location>
    <ligand>
        <name>Fe cation</name>
        <dbReference type="ChEBI" id="CHEBI:24875"/>
        <note>catalytic</note>
    </ligand>
</feature>
<evidence type="ECO:0000313" key="13">
    <source>
        <dbReference type="EMBL" id="KAE8285569.1"/>
    </source>
</evidence>
<evidence type="ECO:0000256" key="9">
    <source>
        <dbReference type="ARBA" id="ARBA00023098"/>
    </source>
</evidence>
<dbReference type="PROSITE" id="PS00081">
    <property type="entry name" value="LIPOXYGENASE_2"/>
    <property type="match status" value="1"/>
</dbReference>
<dbReference type="FunFam" id="1.20.245.10:FF:000001">
    <property type="entry name" value="Arachidonate 5-lipoxygenase a"/>
    <property type="match status" value="1"/>
</dbReference>
<dbReference type="GO" id="GO:0016853">
    <property type="term" value="F:isomerase activity"/>
    <property type="evidence" value="ECO:0007669"/>
    <property type="project" value="UniProtKB-KW"/>
</dbReference>
<evidence type="ECO:0000256" key="7">
    <source>
        <dbReference type="ARBA" id="ARBA00023002"/>
    </source>
</evidence>
<comment type="similarity">
    <text evidence="3 11">Belongs to the lipoxygenase family.</text>
</comment>
<dbReference type="PRINTS" id="PR00467">
    <property type="entry name" value="MAMLPOXGNASE"/>
</dbReference>
<accession>A0A6G0I264</accession>
<dbReference type="PRINTS" id="PR00087">
    <property type="entry name" value="LIPOXYGENASE"/>
</dbReference>
<comment type="caution">
    <text evidence="13">The sequence shown here is derived from an EMBL/GenBank/DDBJ whole genome shotgun (WGS) entry which is preliminary data.</text>
</comment>
<comment type="cofactor">
    <cofactor evidence="10">
        <name>Fe cation</name>
        <dbReference type="ChEBI" id="CHEBI:24875"/>
    </cofactor>
    <text evidence="10">Binds 1 Fe cation per subunit.</text>
</comment>
<evidence type="ECO:0000256" key="4">
    <source>
        <dbReference type="ARBA" id="ARBA00022490"/>
    </source>
</evidence>
<dbReference type="GO" id="GO:0005506">
    <property type="term" value="F:iron ion binding"/>
    <property type="evidence" value="ECO:0007669"/>
    <property type="project" value="InterPro"/>
</dbReference>
<sequence>MKANDIMSLPAEARFSVSKATDMILTVSKVLVELSLQSFLSLQNRWSGFHQIHQLCQWTRTRTSRLVEHLWMEDWFFGHQFLNGANPTLIRRCTEIPPNMAVTEETVGASLGGGASLCQEMERGNMFLVDYRLLDTLTANTVNRKQNYLTAPLILLHLNARNQLLPIAIQLKQSPGESNPVFVPQDLEADWLTAKTFVRSADFADHELRSHFLHTHVMSELFAMATLRNFPMVHPLYKLLVPHFRFTLEIDALARQLLLSDGGSLKEYTAVGGAAALEFLRRASASLTYRDLCLPDDITGRGLDAIPGYYYRDDGLRLWEVIHRYVGGVVRYYYHSDDEVIRDSELQSWINEIIVFGRLGDEKKGFPKSFTSVLELTYFVTMVIFNASAQHAAVNDAQLDYFGWMPNAPVGLQCPPPACRGLCSERSLLDSFPDMNSTVHGLAAVYLLSKKPADFVPLGGSAEQHFTEAVPMEMAARFRNDLKRLSCDIRARNVGLKLPYVYLDPATVEDSVTR</sequence>
<evidence type="ECO:0000313" key="14">
    <source>
        <dbReference type="Proteomes" id="UP000424527"/>
    </source>
</evidence>
<evidence type="ECO:0000256" key="11">
    <source>
        <dbReference type="RuleBase" id="RU003974"/>
    </source>
</evidence>
<organism evidence="13 14">
    <name type="scientific">Larimichthys crocea</name>
    <name type="common">Large yellow croaker</name>
    <name type="synonym">Pseudosciaena crocea</name>
    <dbReference type="NCBI Taxonomy" id="215358"/>
    <lineage>
        <taxon>Eukaryota</taxon>
        <taxon>Metazoa</taxon>
        <taxon>Chordata</taxon>
        <taxon>Craniata</taxon>
        <taxon>Vertebrata</taxon>
        <taxon>Euteleostomi</taxon>
        <taxon>Actinopterygii</taxon>
        <taxon>Neopterygii</taxon>
        <taxon>Teleostei</taxon>
        <taxon>Neoteleostei</taxon>
        <taxon>Acanthomorphata</taxon>
        <taxon>Eupercaria</taxon>
        <taxon>Sciaenidae</taxon>
        <taxon>Larimichthys</taxon>
    </lineage>
</organism>
<evidence type="ECO:0000256" key="2">
    <source>
        <dbReference type="ARBA" id="ARBA00005189"/>
    </source>
</evidence>
<dbReference type="PROSITE" id="PS00711">
    <property type="entry name" value="LIPOXYGENASE_1"/>
    <property type="match status" value="1"/>
</dbReference>
<evidence type="ECO:0000259" key="12">
    <source>
        <dbReference type="PROSITE" id="PS51393"/>
    </source>
</evidence>
<keyword evidence="9" id="KW-0443">Lipid metabolism</keyword>
<dbReference type="Gene3D" id="3.10.450.60">
    <property type="match status" value="1"/>
</dbReference>
<dbReference type="AlphaFoldDB" id="A0A6G0I264"/>
<dbReference type="GO" id="GO:0016702">
    <property type="term" value="F:oxidoreductase activity, acting on single donors with incorporation of molecular oxygen, incorporation of two atoms of oxygen"/>
    <property type="evidence" value="ECO:0007669"/>
    <property type="project" value="InterPro"/>
</dbReference>
<protein>
    <submittedName>
        <fullName evidence="13">Hydroperoxide isomerase ALOXE3</fullName>
    </submittedName>
</protein>
<evidence type="ECO:0000256" key="5">
    <source>
        <dbReference type="ARBA" id="ARBA00022723"/>
    </source>
</evidence>
<dbReference type="Proteomes" id="UP000424527">
    <property type="component" value="Unassembled WGS sequence"/>
</dbReference>
<comment type="pathway">
    <text evidence="2">Lipid metabolism.</text>
</comment>
<keyword evidence="7 11" id="KW-0560">Oxidoreductase</keyword>
<dbReference type="SUPFAM" id="SSF48484">
    <property type="entry name" value="Lipoxigenase"/>
    <property type="match status" value="1"/>
</dbReference>
<dbReference type="InterPro" id="IPR020834">
    <property type="entry name" value="LipOase_CS"/>
</dbReference>
<evidence type="ECO:0000256" key="10">
    <source>
        <dbReference type="PIRSR" id="PIRSR601885-1"/>
    </source>
</evidence>
<dbReference type="InterPro" id="IPR001885">
    <property type="entry name" value="LipOase_mml"/>
</dbReference>
<dbReference type="EMBL" id="REGW02000016">
    <property type="protein sequence ID" value="KAE8285569.1"/>
    <property type="molecule type" value="Genomic_DNA"/>
</dbReference>
<proteinExistence type="inferred from homology"/>
<keyword evidence="5 10" id="KW-0479">Metal-binding</keyword>
<evidence type="ECO:0000256" key="8">
    <source>
        <dbReference type="ARBA" id="ARBA00023004"/>
    </source>
</evidence>
<reference evidence="13 14" key="1">
    <citation type="submission" date="2019-07" db="EMBL/GenBank/DDBJ databases">
        <title>Chromosome genome assembly for large yellow croaker.</title>
        <authorList>
            <person name="Xiao S."/>
        </authorList>
    </citation>
    <scope>NUCLEOTIDE SEQUENCE [LARGE SCALE GENOMIC DNA]</scope>
    <source>
        <strain evidence="13">JMULYC20181020</strain>
        <tissue evidence="13">Muscle</tissue>
    </source>
</reference>
<evidence type="ECO:0000256" key="6">
    <source>
        <dbReference type="ARBA" id="ARBA00022964"/>
    </source>
</evidence>
<comment type="subcellular location">
    <subcellularLocation>
        <location evidence="1">Cytoplasm</location>
    </subcellularLocation>
</comment>
<gene>
    <name evidence="13" type="ORF">D5F01_LYC17027</name>
</gene>
<dbReference type="InterPro" id="IPR020833">
    <property type="entry name" value="LipOase_Fe_BS"/>
</dbReference>
<dbReference type="GO" id="GO:0034440">
    <property type="term" value="P:lipid oxidation"/>
    <property type="evidence" value="ECO:0007669"/>
    <property type="project" value="InterPro"/>
</dbReference>
<dbReference type="GO" id="GO:0005737">
    <property type="term" value="C:cytoplasm"/>
    <property type="evidence" value="ECO:0007669"/>
    <property type="project" value="UniProtKB-SubCell"/>
</dbReference>
<feature type="domain" description="Lipoxygenase" evidence="12">
    <location>
        <begin position="1"/>
        <end position="514"/>
    </location>
</feature>
<dbReference type="Pfam" id="PF00305">
    <property type="entry name" value="Lipoxygenase"/>
    <property type="match status" value="1"/>
</dbReference>
<keyword evidence="8 10" id="KW-0408">Iron</keyword>
<evidence type="ECO:0000256" key="1">
    <source>
        <dbReference type="ARBA" id="ARBA00004496"/>
    </source>
</evidence>
<evidence type="ECO:0000256" key="3">
    <source>
        <dbReference type="ARBA" id="ARBA00009419"/>
    </source>
</evidence>
<keyword evidence="14" id="KW-1185">Reference proteome</keyword>
<feature type="binding site" evidence="10">
    <location>
        <position position="211"/>
    </location>
    <ligand>
        <name>Fe cation</name>
        <dbReference type="ChEBI" id="CHEBI:24875"/>
        <note>catalytic</note>
    </ligand>
</feature>
<dbReference type="InterPro" id="IPR000907">
    <property type="entry name" value="LipOase"/>
</dbReference>
<keyword evidence="13" id="KW-0413">Isomerase</keyword>